<dbReference type="InterPro" id="IPR009057">
    <property type="entry name" value="Homeodomain-like_sf"/>
</dbReference>
<keyword evidence="4" id="KW-0472">Membrane</keyword>
<gene>
    <name evidence="6" type="ORF">DXN05_14125</name>
</gene>
<dbReference type="InterPro" id="IPR018060">
    <property type="entry name" value="HTH_AraC"/>
</dbReference>
<evidence type="ECO:0000256" key="3">
    <source>
        <dbReference type="ARBA" id="ARBA00023163"/>
    </source>
</evidence>
<proteinExistence type="predicted"/>
<dbReference type="AlphaFoldDB" id="A0A3E1NIS3"/>
<dbReference type="SMART" id="SM00342">
    <property type="entry name" value="HTH_ARAC"/>
    <property type="match status" value="1"/>
</dbReference>
<evidence type="ECO:0000256" key="2">
    <source>
        <dbReference type="ARBA" id="ARBA00023125"/>
    </source>
</evidence>
<sequence>MKYIIFIGIFQSLIALVIVVSGKRKPLADKYLTLLLVCLCVHLIIKFVMYAVIGNSVLNATFNTFIGLAYGPLCWFYAKKTADSRFRAKSYCYLLLPFIIAAVCYCSISIYILLFNVIPLQAMHLYNLITLPLTVVTQVVLCIGSWRVAGRLNNFWQAEQQLIRLINGLLLTINAMVLVQWLVRLALFLNHTAYSAATDTYLRFAAYTVIFILGVVICWHKMKQRGWLDLMPHMAEACAAIAMEAKEATAPVRPNLLSDVQQKVLVDTIEAVLYNKKLFRDADLSMEQVAILTGAPRMHIAEALNRYRGETFHTCINRFRINDVLEQLERAKDKQAAADVSVIAFEAGFKSKQAFNFSFTKVMGMTPAEYLQLNNIRL</sequence>
<name>A0A3E1NIS3_9BACT</name>
<keyword evidence="3" id="KW-0804">Transcription</keyword>
<keyword evidence="2" id="KW-0238">DNA-binding</keyword>
<dbReference type="PROSITE" id="PS01124">
    <property type="entry name" value="HTH_ARAC_FAMILY_2"/>
    <property type="match status" value="1"/>
</dbReference>
<feature type="transmembrane region" description="Helical" evidence="4">
    <location>
        <begin position="34"/>
        <end position="54"/>
    </location>
</feature>
<evidence type="ECO:0000313" key="7">
    <source>
        <dbReference type="Proteomes" id="UP000261284"/>
    </source>
</evidence>
<protein>
    <submittedName>
        <fullName evidence="6">AraC family transcriptional regulator</fullName>
    </submittedName>
</protein>
<feature type="transmembrane region" description="Helical" evidence="4">
    <location>
        <begin position="60"/>
        <end position="78"/>
    </location>
</feature>
<organism evidence="6 7">
    <name type="scientific">Deminuibacter soli</name>
    <dbReference type="NCBI Taxonomy" id="2291815"/>
    <lineage>
        <taxon>Bacteria</taxon>
        <taxon>Pseudomonadati</taxon>
        <taxon>Bacteroidota</taxon>
        <taxon>Chitinophagia</taxon>
        <taxon>Chitinophagales</taxon>
        <taxon>Chitinophagaceae</taxon>
        <taxon>Deminuibacter</taxon>
    </lineage>
</organism>
<dbReference type="GO" id="GO:0043565">
    <property type="term" value="F:sequence-specific DNA binding"/>
    <property type="evidence" value="ECO:0007669"/>
    <property type="project" value="InterPro"/>
</dbReference>
<feature type="transmembrane region" description="Helical" evidence="4">
    <location>
        <begin position="125"/>
        <end position="144"/>
    </location>
</feature>
<evidence type="ECO:0000259" key="5">
    <source>
        <dbReference type="PROSITE" id="PS01124"/>
    </source>
</evidence>
<feature type="transmembrane region" description="Helical" evidence="4">
    <location>
        <begin position="201"/>
        <end position="219"/>
    </location>
</feature>
<dbReference type="EMBL" id="QTJU01000004">
    <property type="protein sequence ID" value="RFM27827.1"/>
    <property type="molecule type" value="Genomic_DNA"/>
</dbReference>
<dbReference type="PANTHER" id="PTHR43280">
    <property type="entry name" value="ARAC-FAMILY TRANSCRIPTIONAL REGULATOR"/>
    <property type="match status" value="1"/>
</dbReference>
<accession>A0A3E1NIS3</accession>
<dbReference type="PANTHER" id="PTHR43280:SF29">
    <property type="entry name" value="ARAC-FAMILY TRANSCRIPTIONAL REGULATOR"/>
    <property type="match status" value="1"/>
</dbReference>
<reference evidence="6 7" key="1">
    <citation type="submission" date="2018-08" db="EMBL/GenBank/DDBJ databases">
        <title>Chitinophagaceae sp. K23C18032701, a novel bacterium isolated from forest soil.</title>
        <authorList>
            <person name="Wang C."/>
        </authorList>
    </citation>
    <scope>NUCLEOTIDE SEQUENCE [LARGE SCALE GENOMIC DNA]</scope>
    <source>
        <strain evidence="6 7">K23C18032701</strain>
    </source>
</reference>
<keyword evidence="7" id="KW-1185">Reference proteome</keyword>
<dbReference type="SUPFAM" id="SSF46689">
    <property type="entry name" value="Homeodomain-like"/>
    <property type="match status" value="1"/>
</dbReference>
<comment type="caution">
    <text evidence="6">The sequence shown here is derived from an EMBL/GenBank/DDBJ whole genome shotgun (WGS) entry which is preliminary data.</text>
</comment>
<feature type="domain" description="HTH araC/xylS-type" evidence="5">
    <location>
        <begin position="263"/>
        <end position="373"/>
    </location>
</feature>
<feature type="transmembrane region" description="Helical" evidence="4">
    <location>
        <begin position="165"/>
        <end position="189"/>
    </location>
</feature>
<feature type="transmembrane region" description="Helical" evidence="4">
    <location>
        <begin position="90"/>
        <end position="113"/>
    </location>
</feature>
<keyword evidence="4" id="KW-0812">Transmembrane</keyword>
<dbReference type="Proteomes" id="UP000261284">
    <property type="component" value="Unassembled WGS sequence"/>
</dbReference>
<dbReference type="GO" id="GO:0003700">
    <property type="term" value="F:DNA-binding transcription factor activity"/>
    <property type="evidence" value="ECO:0007669"/>
    <property type="project" value="InterPro"/>
</dbReference>
<feature type="transmembrane region" description="Helical" evidence="4">
    <location>
        <begin position="6"/>
        <end position="22"/>
    </location>
</feature>
<evidence type="ECO:0000256" key="1">
    <source>
        <dbReference type="ARBA" id="ARBA00023015"/>
    </source>
</evidence>
<dbReference type="Gene3D" id="1.10.10.60">
    <property type="entry name" value="Homeodomain-like"/>
    <property type="match status" value="1"/>
</dbReference>
<evidence type="ECO:0000313" key="6">
    <source>
        <dbReference type="EMBL" id="RFM27827.1"/>
    </source>
</evidence>
<keyword evidence="4" id="KW-1133">Transmembrane helix</keyword>
<keyword evidence="1" id="KW-0805">Transcription regulation</keyword>
<dbReference type="Pfam" id="PF12833">
    <property type="entry name" value="HTH_18"/>
    <property type="match status" value="1"/>
</dbReference>
<evidence type="ECO:0000256" key="4">
    <source>
        <dbReference type="SAM" id="Phobius"/>
    </source>
</evidence>